<evidence type="ECO:0000256" key="6">
    <source>
        <dbReference type="ARBA" id="ARBA00023004"/>
    </source>
</evidence>
<evidence type="ECO:0000256" key="1">
    <source>
        <dbReference type="ARBA" id="ARBA00001794"/>
    </source>
</evidence>
<organism evidence="10 11">
    <name type="scientific">Candidatus Ornithomonoglobus merdipullorum</name>
    <dbReference type="NCBI Taxonomy" id="2840895"/>
    <lineage>
        <taxon>Bacteria</taxon>
        <taxon>Bacillati</taxon>
        <taxon>Bacillota</taxon>
        <taxon>Clostridia</taxon>
        <taxon>Candidatus Ornithomonoglobus</taxon>
    </lineage>
</organism>
<dbReference type="AlphaFoldDB" id="A0A9D1MCF0"/>
<proteinExistence type="inferred from homology"/>
<evidence type="ECO:0000256" key="3">
    <source>
        <dbReference type="ARBA" id="ARBA00004892"/>
    </source>
</evidence>
<dbReference type="Proteomes" id="UP000824109">
    <property type="component" value="Unassembled WGS sequence"/>
</dbReference>
<evidence type="ECO:0000256" key="2">
    <source>
        <dbReference type="ARBA" id="ARBA00002713"/>
    </source>
</evidence>
<sequence length="354" mass="40985">MQMTFRWYGEGNDSVTLDQIRQIPGVEGIVWALHGKQPGEVWEKEEIAEVKKQLDRYGFNMDVVESVNVHDDIKIGLPTRDKYIENYCKTLRNLKEFGVKVVCYNFMPVFDWTRTDLFHPVGDGSTALFYEKDKIVDDPEEMAKYILEKSGDYTMPGWEPERMAKLRELFEAYKPVTKEKLWENLKYFLEAIMPTCHECDIKMAIHPDDPPWDIFGLPRLLVNEESIGRFVSMVDDPYNALTLCSGSLGANPDNNVAEIVRKYCDRIAFAHVRNVKHFENGDFSEASHRDCDGDTGILEIMKAYHDCGFGGYMRPDHGRHIWGEKCRPGYGLYDRALGIMYLLGIWDTLEKYDI</sequence>
<dbReference type="PANTHER" id="PTHR30387:SF2">
    <property type="entry name" value="MANNONATE DEHYDRATASE"/>
    <property type="match status" value="1"/>
</dbReference>
<protein>
    <recommendedName>
        <fullName evidence="5 9">Mannonate dehydratase</fullName>
        <ecNumber evidence="5 9">4.2.1.8</ecNumber>
    </recommendedName>
    <alternativeName>
        <fullName evidence="9">D-mannonate hydro-lyase</fullName>
    </alternativeName>
</protein>
<dbReference type="InterPro" id="IPR004628">
    <property type="entry name" value="Man_deHydtase"/>
</dbReference>
<dbReference type="PIRSF" id="PIRSF016049">
    <property type="entry name" value="Man_dehyd"/>
    <property type="match status" value="1"/>
</dbReference>
<reference evidence="10" key="1">
    <citation type="submission" date="2020-10" db="EMBL/GenBank/DDBJ databases">
        <authorList>
            <person name="Gilroy R."/>
        </authorList>
    </citation>
    <scope>NUCLEOTIDE SEQUENCE</scope>
    <source>
        <strain evidence="10">USAMLcec3-3695</strain>
    </source>
</reference>
<evidence type="ECO:0000256" key="8">
    <source>
        <dbReference type="ARBA" id="ARBA00023239"/>
    </source>
</evidence>
<dbReference type="Pfam" id="PF03786">
    <property type="entry name" value="UxuA"/>
    <property type="match status" value="1"/>
</dbReference>
<keyword evidence="6 9" id="KW-0408">Iron</keyword>
<evidence type="ECO:0000313" key="11">
    <source>
        <dbReference type="Proteomes" id="UP000824109"/>
    </source>
</evidence>
<dbReference type="SUPFAM" id="SSF51658">
    <property type="entry name" value="Xylose isomerase-like"/>
    <property type="match status" value="1"/>
</dbReference>
<keyword evidence="7 9" id="KW-0464">Manganese</keyword>
<evidence type="ECO:0000256" key="4">
    <source>
        <dbReference type="ARBA" id="ARBA00007389"/>
    </source>
</evidence>
<dbReference type="GO" id="GO:0008198">
    <property type="term" value="F:ferrous iron binding"/>
    <property type="evidence" value="ECO:0007669"/>
    <property type="project" value="TreeGrafter"/>
</dbReference>
<gene>
    <name evidence="9 10" type="primary">uxuA</name>
    <name evidence="10" type="ORF">IAA61_07865</name>
</gene>
<dbReference type="GO" id="GO:0030145">
    <property type="term" value="F:manganese ion binding"/>
    <property type="evidence" value="ECO:0007669"/>
    <property type="project" value="TreeGrafter"/>
</dbReference>
<name>A0A9D1MCF0_9FIRM</name>
<dbReference type="InterPro" id="IPR036237">
    <property type="entry name" value="Xyl_isomerase-like_sf"/>
</dbReference>
<comment type="function">
    <text evidence="2 9">Catalyzes the dehydration of D-mannonate.</text>
</comment>
<comment type="pathway">
    <text evidence="3 9">Carbohydrate metabolism; pentose and glucuronate interconversion.</text>
</comment>
<evidence type="ECO:0000256" key="7">
    <source>
        <dbReference type="ARBA" id="ARBA00023211"/>
    </source>
</evidence>
<dbReference type="Gene3D" id="3.20.20.150">
    <property type="entry name" value="Divalent-metal-dependent TIM barrel enzymes"/>
    <property type="match status" value="1"/>
</dbReference>
<evidence type="ECO:0000256" key="9">
    <source>
        <dbReference type="HAMAP-Rule" id="MF_00106"/>
    </source>
</evidence>
<dbReference type="EMBL" id="DVNB01000083">
    <property type="protein sequence ID" value="HIU57706.1"/>
    <property type="molecule type" value="Genomic_DNA"/>
</dbReference>
<reference evidence="10" key="2">
    <citation type="journal article" date="2021" name="PeerJ">
        <title>Extensive microbial diversity within the chicken gut microbiome revealed by metagenomics and culture.</title>
        <authorList>
            <person name="Gilroy R."/>
            <person name="Ravi A."/>
            <person name="Getino M."/>
            <person name="Pursley I."/>
            <person name="Horton D.L."/>
            <person name="Alikhan N.F."/>
            <person name="Baker D."/>
            <person name="Gharbi K."/>
            <person name="Hall N."/>
            <person name="Watson M."/>
            <person name="Adriaenssens E.M."/>
            <person name="Foster-Nyarko E."/>
            <person name="Jarju S."/>
            <person name="Secka A."/>
            <person name="Antonio M."/>
            <person name="Oren A."/>
            <person name="Chaudhuri R.R."/>
            <person name="La Ragione R."/>
            <person name="Hildebrand F."/>
            <person name="Pallen M.J."/>
        </authorList>
    </citation>
    <scope>NUCLEOTIDE SEQUENCE</scope>
    <source>
        <strain evidence="10">USAMLcec3-3695</strain>
    </source>
</reference>
<comment type="catalytic activity">
    <reaction evidence="1 9">
        <text>D-mannonate = 2-dehydro-3-deoxy-D-gluconate + H2O</text>
        <dbReference type="Rhea" id="RHEA:20097"/>
        <dbReference type="ChEBI" id="CHEBI:15377"/>
        <dbReference type="ChEBI" id="CHEBI:17767"/>
        <dbReference type="ChEBI" id="CHEBI:57990"/>
        <dbReference type="EC" id="4.2.1.8"/>
    </reaction>
</comment>
<evidence type="ECO:0000256" key="5">
    <source>
        <dbReference type="ARBA" id="ARBA00012927"/>
    </source>
</evidence>
<dbReference type="HAMAP" id="MF_00106">
    <property type="entry name" value="UxuA"/>
    <property type="match status" value="1"/>
</dbReference>
<dbReference type="GO" id="GO:0008927">
    <property type="term" value="F:mannonate dehydratase activity"/>
    <property type="evidence" value="ECO:0007669"/>
    <property type="project" value="UniProtKB-UniRule"/>
</dbReference>
<dbReference type="NCBIfam" id="TIGR00695">
    <property type="entry name" value="uxuA"/>
    <property type="match status" value="2"/>
</dbReference>
<dbReference type="PANTHER" id="PTHR30387">
    <property type="entry name" value="MANNONATE DEHYDRATASE"/>
    <property type="match status" value="1"/>
</dbReference>
<dbReference type="EC" id="4.2.1.8" evidence="5 9"/>
<comment type="caution">
    <text evidence="10">The sequence shown here is derived from an EMBL/GenBank/DDBJ whole genome shotgun (WGS) entry which is preliminary data.</text>
</comment>
<evidence type="ECO:0000313" key="10">
    <source>
        <dbReference type="EMBL" id="HIU57706.1"/>
    </source>
</evidence>
<comment type="cofactor">
    <cofactor evidence="9">
        <name>Fe(2+)</name>
        <dbReference type="ChEBI" id="CHEBI:29033"/>
    </cofactor>
    <cofactor evidence="9">
        <name>Mn(2+)</name>
        <dbReference type="ChEBI" id="CHEBI:29035"/>
    </cofactor>
</comment>
<keyword evidence="8 9" id="KW-0456">Lyase</keyword>
<accession>A0A9D1MCF0</accession>
<dbReference type="GO" id="GO:0042840">
    <property type="term" value="P:D-glucuronate catabolic process"/>
    <property type="evidence" value="ECO:0007669"/>
    <property type="project" value="TreeGrafter"/>
</dbReference>
<dbReference type="NCBIfam" id="NF003027">
    <property type="entry name" value="PRK03906.1"/>
    <property type="match status" value="1"/>
</dbReference>
<comment type="similarity">
    <text evidence="4 9">Belongs to the mannonate dehydratase family.</text>
</comment>